<dbReference type="PANTHER" id="PTHR42811">
    <property type="entry name" value="SERINE ACETYLTRANSFERASE"/>
    <property type="match status" value="1"/>
</dbReference>
<dbReference type="InterPro" id="IPR011004">
    <property type="entry name" value="Trimer_LpxA-like_sf"/>
</dbReference>
<keyword evidence="3" id="KW-0012">Acyltransferase</keyword>
<sequence>MSEDFIKFLFNRNSRCFSGFPDKGAVESFIDELYTVLFLPNDIDHKCEAQLRDQFTSLKDKFSHLLQDVIQDPQAIQDIRDGYFESLPSLFTLLLKDAEALLQSDPAAKSLEEVMAAYPGFYATAVYRLSHQLHELEVPVLPRLFSEYAHGKTGIDIHPGATIGHSFSIDHGTGVVIGETSLIGNHVKIYQGVTLGALSVAKTLATTKRHPTIEDNVVIYSGATILGGNTVIGKDSIIGGNVWLTNSVPNNSVVYHKSEVNVKDLLPPEENILNFVI</sequence>
<dbReference type="Proteomes" id="UP001325680">
    <property type="component" value="Chromosome"/>
</dbReference>
<dbReference type="InterPro" id="IPR045304">
    <property type="entry name" value="LbH_SAT"/>
</dbReference>
<keyword evidence="2" id="KW-0808">Transferase</keyword>
<dbReference type="InterPro" id="IPR053376">
    <property type="entry name" value="Serine_acetyltransferase"/>
</dbReference>
<evidence type="ECO:0000256" key="1">
    <source>
        <dbReference type="ARBA" id="ARBA00022605"/>
    </source>
</evidence>
<dbReference type="Gene3D" id="1.10.3130.10">
    <property type="entry name" value="serine acetyltransferase, domain 1"/>
    <property type="match status" value="1"/>
</dbReference>
<evidence type="ECO:0000256" key="3">
    <source>
        <dbReference type="ARBA" id="ARBA00023315"/>
    </source>
</evidence>
<proteinExistence type="predicted"/>
<name>A0ABZ0WDG4_9BACT</name>
<accession>A0ABZ0WDG4</accession>
<organism evidence="4 5">
    <name type="scientific">Niabella yanshanensis</name>
    <dbReference type="NCBI Taxonomy" id="577386"/>
    <lineage>
        <taxon>Bacteria</taxon>
        <taxon>Pseudomonadati</taxon>
        <taxon>Bacteroidota</taxon>
        <taxon>Chitinophagia</taxon>
        <taxon>Chitinophagales</taxon>
        <taxon>Chitinophagaceae</taxon>
        <taxon>Niabella</taxon>
    </lineage>
</organism>
<dbReference type="RefSeq" id="WP_114789895.1">
    <property type="nucleotide sequence ID" value="NZ_CP139960.1"/>
</dbReference>
<dbReference type="NCBIfam" id="NF041874">
    <property type="entry name" value="EPS_EpsC"/>
    <property type="match status" value="1"/>
</dbReference>
<evidence type="ECO:0000313" key="4">
    <source>
        <dbReference type="EMBL" id="WQD40727.1"/>
    </source>
</evidence>
<dbReference type="InterPro" id="IPR042122">
    <property type="entry name" value="Ser_AcTrfase_N_sf"/>
</dbReference>
<dbReference type="SUPFAM" id="SSF51161">
    <property type="entry name" value="Trimeric LpxA-like enzymes"/>
    <property type="match status" value="1"/>
</dbReference>
<gene>
    <name evidence="4" type="primary">epsC</name>
    <name evidence="4" type="ORF">U0035_11260</name>
</gene>
<keyword evidence="1" id="KW-0028">Amino-acid biosynthesis</keyword>
<reference evidence="4 5" key="1">
    <citation type="submission" date="2023-12" db="EMBL/GenBank/DDBJ databases">
        <title>Genome sequencing and assembly of bacterial species from a model synthetic community.</title>
        <authorList>
            <person name="Hogle S.L."/>
        </authorList>
    </citation>
    <scope>NUCLEOTIDE SEQUENCE [LARGE SCALE GENOMIC DNA]</scope>
    <source>
        <strain evidence="4 5">HAMBI_3031</strain>
    </source>
</reference>
<protein>
    <submittedName>
        <fullName evidence="4">Serine O-acetyltransferase EpsC</fullName>
    </submittedName>
</protein>
<evidence type="ECO:0000313" key="5">
    <source>
        <dbReference type="Proteomes" id="UP001325680"/>
    </source>
</evidence>
<keyword evidence="5" id="KW-1185">Reference proteome</keyword>
<dbReference type="CDD" id="cd03354">
    <property type="entry name" value="LbH_SAT"/>
    <property type="match status" value="1"/>
</dbReference>
<evidence type="ECO:0000256" key="2">
    <source>
        <dbReference type="ARBA" id="ARBA00022679"/>
    </source>
</evidence>
<dbReference type="EMBL" id="CP139960">
    <property type="protein sequence ID" value="WQD40727.1"/>
    <property type="molecule type" value="Genomic_DNA"/>
</dbReference>
<dbReference type="Gene3D" id="2.160.10.10">
    <property type="entry name" value="Hexapeptide repeat proteins"/>
    <property type="match status" value="1"/>
</dbReference>